<dbReference type="EMBL" id="WSQA01000005">
    <property type="protein sequence ID" value="MVZ62159.1"/>
    <property type="molecule type" value="Genomic_DNA"/>
</dbReference>
<proteinExistence type="predicted"/>
<organism evidence="1 2">
    <name type="scientific">Sphingobacterium humi</name>
    <dbReference type="NCBI Taxonomy" id="1796905"/>
    <lineage>
        <taxon>Bacteria</taxon>
        <taxon>Pseudomonadati</taxon>
        <taxon>Bacteroidota</taxon>
        <taxon>Sphingobacteriia</taxon>
        <taxon>Sphingobacteriales</taxon>
        <taxon>Sphingobacteriaceae</taxon>
        <taxon>Sphingobacterium</taxon>
    </lineage>
</organism>
<sequence>MLDHSQSIIPQLKTLGFKGFETIEDIRRTNYVMLPKKRGIYIILYPADLPKYLSVGTGGAFKGRDPNVSIEELERNWVNNTPIIYIGKAGGESSSASIHSRLKQYFRFGEGKPVGHWGGRYIWQLDNADTMIVCWLELPDAIPAQIETALIKEFSAHYDQRPFANLKD</sequence>
<keyword evidence="2" id="KW-1185">Reference proteome</keyword>
<dbReference type="Proteomes" id="UP000435036">
    <property type="component" value="Unassembled WGS sequence"/>
</dbReference>
<dbReference type="AlphaFoldDB" id="A0A6N8KZJ8"/>
<comment type="caution">
    <text evidence="1">The sequence shown here is derived from an EMBL/GenBank/DDBJ whole genome shotgun (WGS) entry which is preliminary data.</text>
</comment>
<evidence type="ECO:0000313" key="1">
    <source>
        <dbReference type="EMBL" id="MVZ62159.1"/>
    </source>
</evidence>
<dbReference type="OrthoDB" id="7505417at2"/>
<gene>
    <name evidence="1" type="ORF">GQF63_09015</name>
</gene>
<name>A0A6N8KZJ8_9SPHI</name>
<reference evidence="1 2" key="1">
    <citation type="submission" date="2019-12" db="EMBL/GenBank/DDBJ databases">
        <authorList>
            <person name="Dong K."/>
        </authorList>
    </citation>
    <scope>NUCLEOTIDE SEQUENCE [LARGE SCALE GENOMIC DNA]</scope>
    <source>
        <strain evidence="1 2">JCM 31225</strain>
    </source>
</reference>
<protein>
    <recommendedName>
        <fullName evidence="3">GIY-YIG nuclease family protein</fullName>
    </recommendedName>
</protein>
<evidence type="ECO:0000313" key="2">
    <source>
        <dbReference type="Proteomes" id="UP000435036"/>
    </source>
</evidence>
<accession>A0A6N8KZJ8</accession>
<evidence type="ECO:0008006" key="3">
    <source>
        <dbReference type="Google" id="ProtNLM"/>
    </source>
</evidence>